<keyword evidence="9" id="KW-0342">GTP-binding</keyword>
<dbReference type="InterPro" id="IPR058240">
    <property type="entry name" value="rSAM_sf"/>
</dbReference>
<gene>
    <name evidence="14" type="primary">moaA</name>
    <name evidence="14" type="ORF">N6H18_00575</name>
</gene>
<dbReference type="EC" id="4.1.99.22" evidence="2"/>
<dbReference type="Proteomes" id="UP001065174">
    <property type="component" value="Chromosome"/>
</dbReference>
<evidence type="ECO:0000256" key="8">
    <source>
        <dbReference type="ARBA" id="ARBA00023014"/>
    </source>
</evidence>
<dbReference type="PANTHER" id="PTHR22960">
    <property type="entry name" value="MOLYBDOPTERIN COFACTOR SYNTHESIS PROTEIN A"/>
    <property type="match status" value="1"/>
</dbReference>
<evidence type="ECO:0000313" key="14">
    <source>
        <dbReference type="EMBL" id="UXP32469.1"/>
    </source>
</evidence>
<dbReference type="CDD" id="cd21117">
    <property type="entry name" value="Twitch_MoaA"/>
    <property type="match status" value="1"/>
</dbReference>
<keyword evidence="5" id="KW-0479">Metal-binding</keyword>
<comment type="catalytic activity">
    <reaction evidence="12">
        <text>GTP + AH2 + S-adenosyl-L-methionine = (8S)-3',8-cyclo-7,8-dihydroguanosine 5'-triphosphate + 5'-deoxyadenosine + L-methionine + A + H(+)</text>
        <dbReference type="Rhea" id="RHEA:49576"/>
        <dbReference type="ChEBI" id="CHEBI:13193"/>
        <dbReference type="ChEBI" id="CHEBI:15378"/>
        <dbReference type="ChEBI" id="CHEBI:17319"/>
        <dbReference type="ChEBI" id="CHEBI:17499"/>
        <dbReference type="ChEBI" id="CHEBI:37565"/>
        <dbReference type="ChEBI" id="CHEBI:57844"/>
        <dbReference type="ChEBI" id="CHEBI:59789"/>
        <dbReference type="ChEBI" id="CHEBI:131766"/>
        <dbReference type="EC" id="4.1.99.22"/>
    </reaction>
</comment>
<keyword evidence="8" id="KW-0411">Iron-sulfur</keyword>
<evidence type="ECO:0000256" key="12">
    <source>
        <dbReference type="ARBA" id="ARBA00048697"/>
    </source>
</evidence>
<evidence type="ECO:0000313" key="15">
    <source>
        <dbReference type="Proteomes" id="UP001065174"/>
    </source>
</evidence>
<dbReference type="InterPro" id="IPR006638">
    <property type="entry name" value="Elp3/MiaA/NifB-like_rSAM"/>
</dbReference>
<sequence>MNTAKENILMDKWGRQMDYLRIAVTDRCNLRCFYCMPAEGIQYLPKKDLLSYEEIIRITQILAELGVKKVRITGGEPFLRKDLMSLLHQIKSIDGIESLNLTTNGVLTYPHLDELKDLGIDHVNLSLDSLDRNNFLEITRRDEFDKVMDTLHGLVARNIKTKINMVVMQGKNHHEVSAMARLAEDKNISVRFIEEMPFNGSTFHQEENWNATQILNELRNSYPTIEKIADEKNSPSTEYQIPEFKGTVGIIAAYTRTFCGTCNRLRITATGHIKNCLYDEGVLDTRQLLRGNYTDQEIKAELLSVVQKKEANGFLAEANRKNNAPITESMSTIGG</sequence>
<dbReference type="InterPro" id="IPR050105">
    <property type="entry name" value="MoCo_biosynth_MoaA/MoaC"/>
</dbReference>
<comment type="cofactor">
    <cofactor evidence="1">
        <name>[4Fe-4S] cluster</name>
        <dbReference type="ChEBI" id="CHEBI:49883"/>
    </cofactor>
</comment>
<dbReference type="InterPro" id="IPR000385">
    <property type="entry name" value="MoaA_NifB_PqqE_Fe-S-bd_CS"/>
</dbReference>
<dbReference type="NCBIfam" id="TIGR02666">
    <property type="entry name" value="moaA"/>
    <property type="match status" value="1"/>
</dbReference>
<feature type="domain" description="Radical SAM core" evidence="13">
    <location>
        <begin position="12"/>
        <end position="236"/>
    </location>
</feature>
<dbReference type="PROSITE" id="PS01305">
    <property type="entry name" value="MOAA_NIFB_PQQE"/>
    <property type="match status" value="1"/>
</dbReference>
<keyword evidence="3" id="KW-0004">4Fe-4S</keyword>
<evidence type="ECO:0000256" key="3">
    <source>
        <dbReference type="ARBA" id="ARBA00022485"/>
    </source>
</evidence>
<reference evidence="14" key="1">
    <citation type="submission" date="2022-09" db="EMBL/GenBank/DDBJ databases">
        <title>Comparative genomics and taxonomic characterization of three novel marine species of genus Reichenbachiella exhibiting antioxidant and polysaccharide degradation activities.</title>
        <authorList>
            <person name="Muhammad N."/>
            <person name="Lee Y.-J."/>
            <person name="Ko J."/>
            <person name="Kim S.-G."/>
        </authorList>
    </citation>
    <scope>NUCLEOTIDE SEQUENCE</scope>
    <source>
        <strain evidence="14">BKB1-1</strain>
    </source>
</reference>
<dbReference type="InterPro" id="IPR013785">
    <property type="entry name" value="Aldolase_TIM"/>
</dbReference>
<accession>A0ABY6CPL5</accession>
<dbReference type="CDD" id="cd01335">
    <property type="entry name" value="Radical_SAM"/>
    <property type="match status" value="1"/>
</dbReference>
<evidence type="ECO:0000259" key="13">
    <source>
        <dbReference type="PROSITE" id="PS51918"/>
    </source>
</evidence>
<dbReference type="EMBL" id="CP106679">
    <property type="protein sequence ID" value="UXP32469.1"/>
    <property type="molecule type" value="Genomic_DNA"/>
</dbReference>
<dbReference type="SFLD" id="SFLDG01383">
    <property type="entry name" value="cyclic_pyranopterin_phosphate"/>
    <property type="match status" value="1"/>
</dbReference>
<dbReference type="SFLD" id="SFLDS00029">
    <property type="entry name" value="Radical_SAM"/>
    <property type="match status" value="1"/>
</dbReference>
<name>A0ABY6CPL5_9BACT</name>
<protein>
    <recommendedName>
        <fullName evidence="2">GTP 3',8-cyclase</fullName>
        <ecNumber evidence="2">4.1.99.22</ecNumber>
    </recommendedName>
</protein>
<dbReference type="RefSeq" id="WP_262309904.1">
    <property type="nucleotide sequence ID" value="NZ_CP106679.1"/>
</dbReference>
<keyword evidence="6" id="KW-0547">Nucleotide-binding</keyword>
<evidence type="ECO:0000256" key="9">
    <source>
        <dbReference type="ARBA" id="ARBA00023134"/>
    </source>
</evidence>
<keyword evidence="10" id="KW-0501">Molybdenum cofactor biosynthesis</keyword>
<organism evidence="14 15">
    <name type="scientific">Reichenbachiella agarivorans</name>
    <dbReference type="NCBI Taxonomy" id="2979464"/>
    <lineage>
        <taxon>Bacteria</taxon>
        <taxon>Pseudomonadati</taxon>
        <taxon>Bacteroidota</taxon>
        <taxon>Cytophagia</taxon>
        <taxon>Cytophagales</taxon>
        <taxon>Reichenbachiellaceae</taxon>
        <taxon>Reichenbachiella</taxon>
    </lineage>
</organism>
<evidence type="ECO:0000256" key="6">
    <source>
        <dbReference type="ARBA" id="ARBA00022741"/>
    </source>
</evidence>
<dbReference type="InterPro" id="IPR007197">
    <property type="entry name" value="rSAM"/>
</dbReference>
<dbReference type="PANTHER" id="PTHR22960:SF0">
    <property type="entry name" value="MOLYBDENUM COFACTOR BIOSYNTHESIS PROTEIN 1"/>
    <property type="match status" value="1"/>
</dbReference>
<evidence type="ECO:0000256" key="1">
    <source>
        <dbReference type="ARBA" id="ARBA00001966"/>
    </source>
</evidence>
<evidence type="ECO:0000256" key="5">
    <source>
        <dbReference type="ARBA" id="ARBA00022723"/>
    </source>
</evidence>
<evidence type="ECO:0000256" key="4">
    <source>
        <dbReference type="ARBA" id="ARBA00022691"/>
    </source>
</evidence>
<keyword evidence="7" id="KW-0408">Iron</keyword>
<dbReference type="Pfam" id="PF04055">
    <property type="entry name" value="Radical_SAM"/>
    <property type="match status" value="1"/>
</dbReference>
<proteinExistence type="predicted"/>
<dbReference type="SFLD" id="SFLDG01386">
    <property type="entry name" value="main_SPASM_domain-containing"/>
    <property type="match status" value="1"/>
</dbReference>
<dbReference type="PROSITE" id="PS51918">
    <property type="entry name" value="RADICAL_SAM"/>
    <property type="match status" value="1"/>
</dbReference>
<evidence type="ECO:0000256" key="11">
    <source>
        <dbReference type="ARBA" id="ARBA00023239"/>
    </source>
</evidence>
<keyword evidence="4" id="KW-0949">S-adenosyl-L-methionine</keyword>
<dbReference type="SMART" id="SM00729">
    <property type="entry name" value="Elp3"/>
    <property type="match status" value="1"/>
</dbReference>
<dbReference type="SFLD" id="SFLDG01067">
    <property type="entry name" value="SPASM/twitch_domain_containing"/>
    <property type="match status" value="1"/>
</dbReference>
<dbReference type="InterPro" id="IPR040064">
    <property type="entry name" value="MoaA-like"/>
</dbReference>
<keyword evidence="11 14" id="KW-0456">Lyase</keyword>
<keyword evidence="15" id="KW-1185">Reference proteome</keyword>
<dbReference type="GO" id="GO:0061798">
    <property type="term" value="F:GTP 3',8'-cyclase activity"/>
    <property type="evidence" value="ECO:0007669"/>
    <property type="project" value="UniProtKB-EC"/>
</dbReference>
<dbReference type="InterPro" id="IPR013483">
    <property type="entry name" value="MoaA"/>
</dbReference>
<evidence type="ECO:0000256" key="2">
    <source>
        <dbReference type="ARBA" id="ARBA00012167"/>
    </source>
</evidence>
<evidence type="ECO:0000256" key="7">
    <source>
        <dbReference type="ARBA" id="ARBA00023004"/>
    </source>
</evidence>
<dbReference type="SUPFAM" id="SSF102114">
    <property type="entry name" value="Radical SAM enzymes"/>
    <property type="match status" value="1"/>
</dbReference>
<dbReference type="Pfam" id="PF06463">
    <property type="entry name" value="Mob_synth_C"/>
    <property type="match status" value="1"/>
</dbReference>
<evidence type="ECO:0000256" key="10">
    <source>
        <dbReference type="ARBA" id="ARBA00023150"/>
    </source>
</evidence>
<dbReference type="InterPro" id="IPR010505">
    <property type="entry name" value="MoaA_twitch"/>
</dbReference>
<dbReference type="Gene3D" id="3.20.20.70">
    <property type="entry name" value="Aldolase class I"/>
    <property type="match status" value="1"/>
</dbReference>